<dbReference type="Proteomes" id="UP000207597">
    <property type="component" value="Segment"/>
</dbReference>
<dbReference type="GeneID" id="28802229"/>
<dbReference type="InterPro" id="IPR055622">
    <property type="entry name" value="DUF7198"/>
</dbReference>
<dbReference type="Pfam" id="PF23828">
    <property type="entry name" value="DUF7198"/>
    <property type="match status" value="1"/>
</dbReference>
<dbReference type="KEGG" id="vg:28802229"/>
<sequence>MIKDNNTKTLEELIIPISTKEKENKVKEFSKTLCEMINKLYSSYNVLRQDPIDETQRLDGSLMVFQSRLDDTLTGEEHQKLFKLAFDYNIDIFEANKQFKEDVQNGKAIRLGDVVVTDTALSNVLSSNELNVSITFMLSKDYEEKKRIEEEEKEKLDKL</sequence>
<name>A0A0U1ZXW0_9CAUD</name>
<gene>
    <name evidence="1" type="ORF">Stau2_16</name>
</gene>
<dbReference type="EMBL" id="KP881332">
    <property type="protein sequence ID" value="AKA61267.1"/>
    <property type="molecule type" value="Genomic_DNA"/>
</dbReference>
<reference evidence="1 2" key="1">
    <citation type="journal article" date="2016" name="Virus Genes">
        <title>Genomic analysis of Staphylococcus phage Stau2 isolated from medical specimen.</title>
        <authorList>
            <person name="Hsieh S.E."/>
            <person name="Tseng Y.H."/>
            <person name="Lo H.H."/>
            <person name="Chen S.T."/>
            <person name="Wu C.N."/>
        </authorList>
    </citation>
    <scope>NUCLEOTIDE SEQUENCE [LARGE SCALE GENOMIC DNA]</scope>
</reference>
<evidence type="ECO:0000313" key="2">
    <source>
        <dbReference type="Proteomes" id="UP000207597"/>
    </source>
</evidence>
<dbReference type="RefSeq" id="YP_009275773.1">
    <property type="nucleotide sequence ID" value="NC_030933.1"/>
</dbReference>
<accession>A0A0U1ZXW0</accession>
<organism evidence="1 2">
    <name type="scientific">Staphylococcus phage Stau2</name>
    <dbReference type="NCBI Taxonomy" id="1200862"/>
    <lineage>
        <taxon>Viruses</taxon>
        <taxon>Duplodnaviria</taxon>
        <taxon>Heunggongvirae</taxon>
        <taxon>Uroviricota</taxon>
        <taxon>Caudoviricetes</taxon>
        <taxon>Herelleviridae</taxon>
        <taxon>Twortvirinae</taxon>
        <taxon>Silviavirus</taxon>
        <taxon>Silviavirus stau2</taxon>
    </lineage>
</organism>
<protein>
    <submittedName>
        <fullName evidence="1">Uncharacterized protein</fullName>
    </submittedName>
</protein>
<proteinExistence type="predicted"/>
<keyword evidence="2" id="KW-1185">Reference proteome</keyword>
<evidence type="ECO:0000313" key="1">
    <source>
        <dbReference type="EMBL" id="AKA61267.1"/>
    </source>
</evidence>